<feature type="compositionally biased region" description="Low complexity" evidence="1">
    <location>
        <begin position="185"/>
        <end position="200"/>
    </location>
</feature>
<proteinExistence type="predicted"/>
<keyword evidence="3" id="KW-1185">Reference proteome</keyword>
<feature type="compositionally biased region" description="Polar residues" evidence="1">
    <location>
        <begin position="319"/>
        <end position="330"/>
    </location>
</feature>
<evidence type="ECO:0000256" key="1">
    <source>
        <dbReference type="SAM" id="MobiDB-lite"/>
    </source>
</evidence>
<feature type="region of interest" description="Disordered" evidence="1">
    <location>
        <begin position="262"/>
        <end position="330"/>
    </location>
</feature>
<dbReference type="Pfam" id="PF13837">
    <property type="entry name" value="Myb_DNA-bind_4"/>
    <property type="match status" value="1"/>
</dbReference>
<dbReference type="PANTHER" id="PTHR22666:SF3">
    <property type="entry name" value="MYB_SANT-LIKE DNA-BINDING DOMAIN-CONTAINING PROTEIN 1"/>
    <property type="match status" value="1"/>
</dbReference>
<sequence>MDYGGGGGSASGSGTNNAEASDLNMCGGQDMLEGKAKEKARRYWTPSEEERLYEIWGRDNWRLTRNGKNTIFFAQWAEELRERFGVDVKPEEIQMKVNQTRAKFRSVKKQLLSDPTSYPNRWKKYDIINRILKNLHRPKDAEPLPPGALLNNRDMTPPRENMTPQPQQQGLNLTTEATAATSFYNNSSNSNNSSSHNNNNSGGGGMSFNTELFTDQYDEAVKQEYEDDEYRSIPFQEPLQQYSPAEPAQLLELQTPQQIQQQQLQQQQQQPQFQPGYGQQFQQQQQPLQLPTEQQQQIQQPGSQQQPQQQQQQQPQPSVYTNSSSNGTAATINHQPITAVAYINSSNNTISVATNANGGTVGMSSPAPAPRRRGRPFGSSNTLAADSLEALYMEEVRRNTQLIAEQTKISRQRLELEERKLDLMQTFFPKVLENQTLILNRFMQWEARPQQTQQMHHHAQPDSGQPQQ</sequence>
<dbReference type="Proteomes" id="UP000001819">
    <property type="component" value="Chromosome 4"/>
</dbReference>
<dbReference type="Bgee" id="FBgn0080199">
    <property type="expression patterns" value="Expressed in female reproductive system and 3 other cell types or tissues"/>
</dbReference>
<dbReference type="InterPro" id="IPR044822">
    <property type="entry name" value="Myb_DNA-bind_4"/>
</dbReference>
<feature type="region of interest" description="Disordered" evidence="1">
    <location>
        <begin position="183"/>
        <end position="210"/>
    </location>
</feature>
<evidence type="ECO:0000259" key="2">
    <source>
        <dbReference type="Pfam" id="PF13837"/>
    </source>
</evidence>
<feature type="compositionally biased region" description="Gly residues" evidence="1">
    <location>
        <begin position="1"/>
        <end position="11"/>
    </location>
</feature>
<dbReference type="FunCoup" id="A0A6I8W0Z0">
    <property type="interactions" value="36"/>
</dbReference>
<dbReference type="GO" id="GO:0045893">
    <property type="term" value="P:positive regulation of DNA-templated transcription"/>
    <property type="evidence" value="ECO:0007669"/>
    <property type="project" value="TreeGrafter"/>
</dbReference>
<dbReference type="InterPro" id="IPR026095">
    <property type="entry name" value="Myb/SANT-like_DNA-bd_dom_prot"/>
</dbReference>
<evidence type="ECO:0000313" key="3">
    <source>
        <dbReference type="Proteomes" id="UP000001819"/>
    </source>
</evidence>
<feature type="compositionally biased region" description="Low complexity" evidence="1">
    <location>
        <begin position="262"/>
        <end position="318"/>
    </location>
</feature>
<protein>
    <submittedName>
        <fullName evidence="4">GATA zinc finger domain-containing protein 10</fullName>
    </submittedName>
</protein>
<accession>A0A6I8W0Z0</accession>
<feature type="region of interest" description="Disordered" evidence="1">
    <location>
        <begin position="449"/>
        <end position="468"/>
    </location>
</feature>
<dbReference type="KEGG" id="dpo:4818058"/>
<name>A0A6I8W0Z0_DROPS</name>
<feature type="domain" description="Myb/SANT-like DNA-binding" evidence="2">
    <location>
        <begin position="41"/>
        <end position="126"/>
    </location>
</feature>
<gene>
    <name evidence="4" type="primary">LOC4818058</name>
</gene>
<feature type="region of interest" description="Disordered" evidence="1">
    <location>
        <begin position="357"/>
        <end position="380"/>
    </location>
</feature>
<dbReference type="RefSeq" id="XP_033236943.1">
    <property type="nucleotide sequence ID" value="XM_033381052.1"/>
</dbReference>
<evidence type="ECO:0000313" key="4">
    <source>
        <dbReference type="RefSeq" id="XP_033236943.1"/>
    </source>
</evidence>
<dbReference type="InParanoid" id="A0A6I8W0Z0"/>
<dbReference type="PANTHER" id="PTHR22666">
    <property type="entry name" value="MYB_SANT-LIKE DNA-BINDING DOMAIN-CONTAINING PROTEIN 1"/>
    <property type="match status" value="1"/>
</dbReference>
<feature type="region of interest" description="Disordered" evidence="1">
    <location>
        <begin position="1"/>
        <end position="26"/>
    </location>
</feature>
<dbReference type="GO" id="GO:0016604">
    <property type="term" value="C:nuclear body"/>
    <property type="evidence" value="ECO:0007669"/>
    <property type="project" value="TreeGrafter"/>
</dbReference>
<dbReference type="AlphaFoldDB" id="A0A6I8W0Z0"/>
<feature type="region of interest" description="Disordered" evidence="1">
    <location>
        <begin position="137"/>
        <end position="170"/>
    </location>
</feature>
<organism evidence="3 4">
    <name type="scientific">Drosophila pseudoobscura pseudoobscura</name>
    <name type="common">Fruit fly</name>
    <dbReference type="NCBI Taxonomy" id="46245"/>
    <lineage>
        <taxon>Eukaryota</taxon>
        <taxon>Metazoa</taxon>
        <taxon>Ecdysozoa</taxon>
        <taxon>Arthropoda</taxon>
        <taxon>Hexapoda</taxon>
        <taxon>Insecta</taxon>
        <taxon>Pterygota</taxon>
        <taxon>Neoptera</taxon>
        <taxon>Endopterygota</taxon>
        <taxon>Diptera</taxon>
        <taxon>Brachycera</taxon>
        <taxon>Muscomorpha</taxon>
        <taxon>Ephydroidea</taxon>
        <taxon>Drosophilidae</taxon>
        <taxon>Drosophila</taxon>
        <taxon>Sophophora</taxon>
    </lineage>
</organism>
<reference evidence="4" key="1">
    <citation type="submission" date="2025-08" db="UniProtKB">
        <authorList>
            <consortium name="RefSeq"/>
        </authorList>
    </citation>
    <scope>IDENTIFICATION</scope>
    <source>
        <strain evidence="4">MV-25-SWS-2005</strain>
        <tissue evidence="4">Whole body</tissue>
    </source>
</reference>